<dbReference type="EMBL" id="WNWQ01001010">
    <property type="protein sequence ID" value="KAE9962585.1"/>
    <property type="molecule type" value="Genomic_DNA"/>
</dbReference>
<dbReference type="SUPFAM" id="SSF90257">
    <property type="entry name" value="Myosin rod fragments"/>
    <property type="match status" value="1"/>
</dbReference>
<gene>
    <name evidence="3" type="ORF">BLS_000158</name>
</gene>
<evidence type="ECO:0000313" key="4">
    <source>
        <dbReference type="Proteomes" id="UP000433883"/>
    </source>
</evidence>
<feature type="coiled-coil region" evidence="1">
    <location>
        <begin position="586"/>
        <end position="899"/>
    </location>
</feature>
<organism evidence="3 4">
    <name type="scientific">Venturia inaequalis</name>
    <name type="common">Apple scab fungus</name>
    <dbReference type="NCBI Taxonomy" id="5025"/>
    <lineage>
        <taxon>Eukaryota</taxon>
        <taxon>Fungi</taxon>
        <taxon>Dikarya</taxon>
        <taxon>Ascomycota</taxon>
        <taxon>Pezizomycotina</taxon>
        <taxon>Dothideomycetes</taxon>
        <taxon>Pleosporomycetidae</taxon>
        <taxon>Venturiales</taxon>
        <taxon>Venturiaceae</taxon>
        <taxon>Venturia</taxon>
    </lineage>
</organism>
<dbReference type="AlphaFoldDB" id="A0A8H3U3I9"/>
<sequence length="1091" mass="122050">MDPDNMFSTLCTEIDRILNSPYPVALKTLSDILRQDIDGRHFRFYAASNPCKVQRLAKEIYDAIELWPYVIGILEQLSAEPTFRRCILQDYPTLLDSLLQKAISSHSQGFDQHHELCLQLLCEPLPSSVPLPASAEHFFVCVVKQAVKSPMATTICRVYDLLTGACQGLPRILPQDAWTQLQDGLMQIVGNTKRLRDQSISLTCLGVIYALAVPPGTLRGLTQSQLVHSDLTTDLAWSYFSGAKALKSLNLAVLQAMLSCKSSLGLSFTQVLRSLDISLNVSSVVDAKVRSEWSKTDDGKKNISHLMSTAMKEGLDLELQMRLFAIIGTVVDPEKMPVEIIATADAVLLNARLRWSSLQQARDLIVVFLEGFASQISNEAWTKLLGDMLKLATYAPQKAPTAEIRNMYLFSQTIGHCLSQIPSLRRALSSAFSSLRDDLILQRFFKEVLQPILCGTDECCNATSLEARRALGCSLASLYLGVALSSGSEMRSDMGKNSLRMLSKFQQLAGSNFSCKATTSPPRAAFSAFVDAKCSPDIIHGPQDWKERLSNYTRMDAKHQENSLIRLVGEICHDLEERCITTEEPLRKEKEKTKQVQQEMATLIEEKNTLKDQYTESNMHVESLERQKSEVEACLSEEQDQTERLSSRINSLEQDLHKIKEDAENELRQLRESGNEKEMELVASVGALQCTIEELHEVSKASVNEIEELGQELRVSRKVNQSLQADLDSTDAKLAELEGNLESLNQSLRESQAQLETQLSLNQQIEAKMQAVQDEKEQVIAELSASRENHLALISQSDQQRSAFQDELEKYKQQIESAVSSHNLAIDELSTNAAQQKDSYNTKIRNLEAELDTAKNQNVGLQTKVEENLANLAEHQREIQQLEDVVAEKEDEIQDLRAKWQTVTAMAMSANTGGRKHVRKSVHYPPEPAETQRTPVSRRRTRRLTIDPKPLSNQPNQAPYLEGETSPDAIPEHDRSFESTSSKSGPTPKRVKQDNTSRTSAFRQPRLSTGVAKTAETQIRMPLLDVSTGRGNAYPPRPASEKKASHGKQVFDEANVEVEFGSQIFTSTPFTPGPIAKRKEDYFYDDTTVDE</sequence>
<keyword evidence="1" id="KW-0175">Coiled coil</keyword>
<dbReference type="OrthoDB" id="5332870at2759"/>
<reference evidence="3 4" key="1">
    <citation type="submission" date="2019-11" db="EMBL/GenBank/DDBJ databases">
        <title>Venturia inaequalis Genome Resource.</title>
        <authorList>
            <person name="Lichtner F.J."/>
        </authorList>
    </citation>
    <scope>NUCLEOTIDE SEQUENCE [LARGE SCALE GENOMIC DNA]</scope>
    <source>
        <strain evidence="3">Bline_iso_100314</strain>
    </source>
</reference>
<dbReference type="PANTHER" id="PTHR45615:SF63">
    <property type="entry name" value="CHROMOSOME UNDETERMINED SCAFFOLD_10, WHOLE GENOME SHOTGUN SEQUENCE"/>
    <property type="match status" value="1"/>
</dbReference>
<accession>A0A8H3U3I9</accession>
<protein>
    <submittedName>
        <fullName evidence="3">Uncharacterized protein</fullName>
    </submittedName>
</protein>
<evidence type="ECO:0000256" key="1">
    <source>
        <dbReference type="SAM" id="Coils"/>
    </source>
</evidence>
<feature type="region of interest" description="Disordered" evidence="2">
    <location>
        <begin position="1065"/>
        <end position="1091"/>
    </location>
</feature>
<evidence type="ECO:0000313" key="3">
    <source>
        <dbReference type="EMBL" id="KAE9962585.1"/>
    </source>
</evidence>
<dbReference type="Proteomes" id="UP000433883">
    <property type="component" value="Unassembled WGS sequence"/>
</dbReference>
<feature type="region of interest" description="Disordered" evidence="2">
    <location>
        <begin position="910"/>
        <end position="1009"/>
    </location>
</feature>
<comment type="caution">
    <text evidence="3">The sequence shown here is derived from an EMBL/GenBank/DDBJ whole genome shotgun (WGS) entry which is preliminary data.</text>
</comment>
<name>A0A8H3U3I9_VENIN</name>
<dbReference type="PANTHER" id="PTHR45615">
    <property type="entry name" value="MYOSIN HEAVY CHAIN, NON-MUSCLE"/>
    <property type="match status" value="1"/>
</dbReference>
<proteinExistence type="predicted"/>
<evidence type="ECO:0000256" key="2">
    <source>
        <dbReference type="SAM" id="MobiDB-lite"/>
    </source>
</evidence>
<feature type="region of interest" description="Disordered" evidence="2">
    <location>
        <begin position="1026"/>
        <end position="1048"/>
    </location>
</feature>